<name>A0A8H7W5B6_9HELO</name>
<dbReference type="Proteomes" id="UP000664132">
    <property type="component" value="Unassembled WGS sequence"/>
</dbReference>
<reference evidence="2" key="1">
    <citation type="submission" date="2021-02" db="EMBL/GenBank/DDBJ databases">
        <title>Genome sequence Cadophora malorum strain M34.</title>
        <authorList>
            <person name="Stefanovic E."/>
            <person name="Vu D."/>
            <person name="Scully C."/>
            <person name="Dijksterhuis J."/>
            <person name="Roader J."/>
            <person name="Houbraken J."/>
        </authorList>
    </citation>
    <scope>NUCLEOTIDE SEQUENCE</scope>
    <source>
        <strain evidence="2">M34</strain>
    </source>
</reference>
<dbReference type="Pfam" id="PF20150">
    <property type="entry name" value="2EXR"/>
    <property type="match status" value="1"/>
</dbReference>
<evidence type="ECO:0000259" key="1">
    <source>
        <dbReference type="Pfam" id="PF20150"/>
    </source>
</evidence>
<sequence>MASSLQSAAPAAEAAPAIPGPPLLTITVDDLLVTALEAISTCEDFTLEAFLSSAPHSSERPAALENFTLFPKLASEIRLKIWAHAYANLKGRKMSIMPHIVKVPSLLQMCYDSRKIGLSIYTRQKHESVDYMVSFVTIIDFEKDTIDLTARRNLINPRPSSLGNVFFYETPRLILAFAWDNNLLMYTIFHFPEICKNVKRLTVFGDGLSVDGFFKKHFPALETVSVLSNGVADNPEDILGLSTIAVVERQQRDLTLYRFLVELGKQRRIKFKNIGPLNY</sequence>
<keyword evidence="3" id="KW-1185">Reference proteome</keyword>
<dbReference type="EMBL" id="JAFJYH010000205">
    <property type="protein sequence ID" value="KAG4415872.1"/>
    <property type="molecule type" value="Genomic_DNA"/>
</dbReference>
<protein>
    <recommendedName>
        <fullName evidence="1">2EXR domain-containing protein</fullName>
    </recommendedName>
</protein>
<accession>A0A8H7W5B6</accession>
<dbReference type="OrthoDB" id="3559764at2759"/>
<evidence type="ECO:0000313" key="2">
    <source>
        <dbReference type="EMBL" id="KAG4415872.1"/>
    </source>
</evidence>
<evidence type="ECO:0000313" key="3">
    <source>
        <dbReference type="Proteomes" id="UP000664132"/>
    </source>
</evidence>
<comment type="caution">
    <text evidence="2">The sequence shown here is derived from an EMBL/GenBank/DDBJ whole genome shotgun (WGS) entry which is preliminary data.</text>
</comment>
<feature type="domain" description="2EXR" evidence="1">
    <location>
        <begin position="67"/>
        <end position="146"/>
    </location>
</feature>
<dbReference type="InterPro" id="IPR045518">
    <property type="entry name" value="2EXR"/>
</dbReference>
<organism evidence="2 3">
    <name type="scientific">Cadophora malorum</name>
    <dbReference type="NCBI Taxonomy" id="108018"/>
    <lineage>
        <taxon>Eukaryota</taxon>
        <taxon>Fungi</taxon>
        <taxon>Dikarya</taxon>
        <taxon>Ascomycota</taxon>
        <taxon>Pezizomycotina</taxon>
        <taxon>Leotiomycetes</taxon>
        <taxon>Helotiales</taxon>
        <taxon>Ploettnerulaceae</taxon>
        <taxon>Cadophora</taxon>
    </lineage>
</organism>
<proteinExistence type="predicted"/>
<dbReference type="AlphaFoldDB" id="A0A8H7W5B6"/>
<gene>
    <name evidence="2" type="ORF">IFR04_010999</name>
</gene>